<gene>
    <name evidence="2" type="ORF">TSUD_29530</name>
</gene>
<name>A0A2Z6MTL8_TRISU</name>
<evidence type="ECO:0000313" key="3">
    <source>
        <dbReference type="Proteomes" id="UP000242715"/>
    </source>
</evidence>
<dbReference type="EMBL" id="DF973564">
    <property type="protein sequence ID" value="GAU34711.1"/>
    <property type="molecule type" value="Genomic_DNA"/>
</dbReference>
<accession>A0A2Z6MTL8</accession>
<protein>
    <submittedName>
        <fullName evidence="2">Uncharacterized protein</fullName>
    </submittedName>
</protein>
<keyword evidence="1" id="KW-1133">Transmembrane helix</keyword>
<organism evidence="2 3">
    <name type="scientific">Trifolium subterraneum</name>
    <name type="common">Subterranean clover</name>
    <dbReference type="NCBI Taxonomy" id="3900"/>
    <lineage>
        <taxon>Eukaryota</taxon>
        <taxon>Viridiplantae</taxon>
        <taxon>Streptophyta</taxon>
        <taxon>Embryophyta</taxon>
        <taxon>Tracheophyta</taxon>
        <taxon>Spermatophyta</taxon>
        <taxon>Magnoliopsida</taxon>
        <taxon>eudicotyledons</taxon>
        <taxon>Gunneridae</taxon>
        <taxon>Pentapetalae</taxon>
        <taxon>rosids</taxon>
        <taxon>fabids</taxon>
        <taxon>Fabales</taxon>
        <taxon>Fabaceae</taxon>
        <taxon>Papilionoideae</taxon>
        <taxon>50 kb inversion clade</taxon>
        <taxon>NPAAA clade</taxon>
        <taxon>Hologalegina</taxon>
        <taxon>IRL clade</taxon>
        <taxon>Trifolieae</taxon>
        <taxon>Trifolium</taxon>
    </lineage>
</organism>
<keyword evidence="3" id="KW-1185">Reference proteome</keyword>
<proteinExistence type="predicted"/>
<evidence type="ECO:0000313" key="2">
    <source>
        <dbReference type="EMBL" id="GAU34711.1"/>
    </source>
</evidence>
<evidence type="ECO:0000256" key="1">
    <source>
        <dbReference type="SAM" id="Phobius"/>
    </source>
</evidence>
<sequence length="66" mass="8032">MLKETKVGALCPDPRRPRAHSSFKTWTTKFHLQFISCWLLDRIRWWLLVFVWLYDGYGGGDVWWLF</sequence>
<keyword evidence="1" id="KW-0812">Transmembrane</keyword>
<keyword evidence="1" id="KW-0472">Membrane</keyword>
<reference evidence="3" key="1">
    <citation type="journal article" date="2017" name="Front. Plant Sci.">
        <title>Climate Clever Clovers: New Paradigm to Reduce the Environmental Footprint of Ruminants by Breeding Low Methanogenic Forages Utilizing Haplotype Variation.</title>
        <authorList>
            <person name="Kaur P."/>
            <person name="Appels R."/>
            <person name="Bayer P.E."/>
            <person name="Keeble-Gagnere G."/>
            <person name="Wang J."/>
            <person name="Hirakawa H."/>
            <person name="Shirasawa K."/>
            <person name="Vercoe P."/>
            <person name="Stefanova K."/>
            <person name="Durmic Z."/>
            <person name="Nichols P."/>
            <person name="Revell C."/>
            <person name="Isobe S.N."/>
            <person name="Edwards D."/>
            <person name="Erskine W."/>
        </authorList>
    </citation>
    <scope>NUCLEOTIDE SEQUENCE [LARGE SCALE GENOMIC DNA]</scope>
    <source>
        <strain evidence="3">cv. Daliak</strain>
    </source>
</reference>
<dbReference type="AlphaFoldDB" id="A0A2Z6MTL8"/>
<dbReference type="Proteomes" id="UP000242715">
    <property type="component" value="Unassembled WGS sequence"/>
</dbReference>
<feature type="transmembrane region" description="Helical" evidence="1">
    <location>
        <begin position="45"/>
        <end position="65"/>
    </location>
</feature>